<dbReference type="Proteomes" id="UP000196102">
    <property type="component" value="Unassembled WGS sequence"/>
</dbReference>
<evidence type="ECO:0000256" key="1">
    <source>
        <dbReference type="SAM" id="SignalP"/>
    </source>
</evidence>
<evidence type="ECO:0000259" key="2">
    <source>
        <dbReference type="Pfam" id="PF12969"/>
    </source>
</evidence>
<reference evidence="4" key="1">
    <citation type="journal article" date="2017" name="Proc. Natl. Acad. Sci. U.S.A.">
        <title>Simulation of Deepwater Horizon oil plume reveals substrate specialization within a complex community of hydrocarbon-degraders.</title>
        <authorList>
            <person name="Hu P."/>
            <person name="Dubinsky E.A."/>
            <person name="Probst A.J."/>
            <person name="Wang J."/>
            <person name="Sieber C.M.K."/>
            <person name="Tom L.M."/>
            <person name="Gardinali P."/>
            <person name="Banfield J.F."/>
            <person name="Atlas R.M."/>
            <person name="Andersen G.L."/>
        </authorList>
    </citation>
    <scope>NUCLEOTIDE SEQUENCE [LARGE SCALE GENOMIC DNA]</scope>
</reference>
<evidence type="ECO:0000313" key="4">
    <source>
        <dbReference type="Proteomes" id="UP000196102"/>
    </source>
</evidence>
<protein>
    <recommendedName>
        <fullName evidence="2">DUF3857 domain-containing protein</fullName>
    </recommendedName>
</protein>
<organism evidence="3 4">
    <name type="scientific">Nonlabens dokdonensis</name>
    <dbReference type="NCBI Taxonomy" id="328515"/>
    <lineage>
        <taxon>Bacteria</taxon>
        <taxon>Pseudomonadati</taxon>
        <taxon>Bacteroidota</taxon>
        <taxon>Flavobacteriia</taxon>
        <taxon>Flavobacteriales</taxon>
        <taxon>Flavobacteriaceae</taxon>
        <taxon>Nonlabens</taxon>
    </lineage>
</organism>
<sequence length="507" mass="57329">MIKITNLVIILIATQFATAQELFSTSTIPPQLLENANAVIRKNDVLITIKDYDKVEIVTSRVITVINKNGLRDIKAGESYDQDTDIKSIEASIYDSNGEKIKRVKSKDFTDISAVSNGTLYSDNRVKYLEYIPRAYPFTVHFESKVVYNSTAFMPSWVPLEYFHASTESSTFKVINETNIEVKFSERNLEEYSGIIKRGKLDYEANNLTAIVPQAYSPDFSTYGPMVRIALKKFNMKGVPGSNGDWLDFGKWMSKSLLADVGALPQDVILEIKSLTKDAKTQKEKAEIVYEFMQNRSRYISVQVGIGGWKPTHAKKVHEVAYGDCKGLSNYTKALLDVVGITSYHAIIYGDRNIRDIDKDFSSTQGNHMILYVPKLDDEKDIWLECTSKSNPFGYLAGWTDDRDALVITDEGGKIIHTTVYETDDNLQYSNALIVLKKDGTATAQIDITTSGYQYSFKEDLSQKSKNDLIKNYTYYWSYLNGLSINETEVVNDKKLVEVREKVSLSI</sequence>
<gene>
    <name evidence="3" type="ORF">A9Q93_11035</name>
</gene>
<dbReference type="Gene3D" id="2.60.40.3140">
    <property type="match status" value="1"/>
</dbReference>
<dbReference type="AlphaFoldDB" id="A0A1Z8AN84"/>
<feature type="chain" id="PRO_5011967065" description="DUF3857 domain-containing protein" evidence="1">
    <location>
        <begin position="20"/>
        <end position="507"/>
    </location>
</feature>
<proteinExistence type="predicted"/>
<feature type="signal peptide" evidence="1">
    <location>
        <begin position="1"/>
        <end position="19"/>
    </location>
</feature>
<comment type="caution">
    <text evidence="3">The sequence shown here is derived from an EMBL/GenBank/DDBJ whole genome shotgun (WGS) entry which is preliminary data.</text>
</comment>
<dbReference type="InterPro" id="IPR024618">
    <property type="entry name" value="DUF3857"/>
</dbReference>
<dbReference type="RefSeq" id="WP_303687497.1">
    <property type="nucleotide sequence ID" value="NZ_MAAX01000173.1"/>
</dbReference>
<accession>A0A1Z8AN84</accession>
<dbReference type="EMBL" id="MAAX01000173">
    <property type="protein sequence ID" value="OUS11767.1"/>
    <property type="molecule type" value="Genomic_DNA"/>
</dbReference>
<feature type="non-terminal residue" evidence="3">
    <location>
        <position position="507"/>
    </location>
</feature>
<name>A0A1Z8AN84_9FLAO</name>
<keyword evidence="1" id="KW-0732">Signal</keyword>
<dbReference type="Gene3D" id="3.10.620.30">
    <property type="match status" value="1"/>
</dbReference>
<feature type="domain" description="DUF3857" evidence="2">
    <location>
        <begin position="55"/>
        <end position="208"/>
    </location>
</feature>
<dbReference type="Pfam" id="PF12969">
    <property type="entry name" value="DUF3857"/>
    <property type="match status" value="1"/>
</dbReference>
<evidence type="ECO:0000313" key="3">
    <source>
        <dbReference type="EMBL" id="OUS11767.1"/>
    </source>
</evidence>